<evidence type="ECO:0000313" key="2">
    <source>
        <dbReference type="EMBL" id="CAF3288563.1"/>
    </source>
</evidence>
<proteinExistence type="predicted"/>
<name>A0A817S1K9_9BILA</name>
<evidence type="ECO:0000259" key="1">
    <source>
        <dbReference type="Pfam" id="PF08031"/>
    </source>
</evidence>
<evidence type="ECO:0000313" key="3">
    <source>
        <dbReference type="Proteomes" id="UP000663825"/>
    </source>
</evidence>
<dbReference type="Gene3D" id="3.30.465.10">
    <property type="match status" value="1"/>
</dbReference>
<dbReference type="PANTHER" id="PTHR46060">
    <property type="entry name" value="MARINER MOS1 TRANSPOSASE-LIKE PROTEIN"/>
    <property type="match status" value="1"/>
</dbReference>
<dbReference type="Proteomes" id="UP000663825">
    <property type="component" value="Unassembled WGS sequence"/>
</dbReference>
<sequence length="314" mass="36529">MLNCSFNGPHFDADKVFQPWLSQNPKPTFYSVFNYTPSDISRVLGMPFPVVNREHILSSMTISITEAMLDVILDFQPNSTLDIGSWTEIVYLHNTNKDKNTAYAFPDIAFDIVPGISWKNPDYDPYARQMSEKFLGKLIDAAAPTKSIVGAYINHIDPYLRDWQTMYYRNNWDRLRDVQTKWDPTWYFRFPRGTIHEEFATALGSKAPSYPAVAEWAKRFREGREDDNDDPRSGRPVSVLTDENIELIRQVVNNDPHSTYDDIIAETSLSRGTIEQIIHNYLKMKKVTSRWIPHQLNDEQKQERVRLCRENLAK</sequence>
<feature type="domain" description="Berberine/berberine-like" evidence="1">
    <location>
        <begin position="151"/>
        <end position="192"/>
    </location>
</feature>
<dbReference type="InterPro" id="IPR052709">
    <property type="entry name" value="Transposase-MT_Hybrid"/>
</dbReference>
<dbReference type="EMBL" id="CAJNXB010002931">
    <property type="protein sequence ID" value="CAF3288563.1"/>
    <property type="molecule type" value="Genomic_DNA"/>
</dbReference>
<gene>
    <name evidence="2" type="ORF">TIS948_LOCUS17373</name>
</gene>
<comment type="caution">
    <text evidence="2">The sequence shown here is derived from an EMBL/GenBank/DDBJ whole genome shotgun (WGS) entry which is preliminary data.</text>
</comment>
<feature type="non-terminal residue" evidence="2">
    <location>
        <position position="314"/>
    </location>
</feature>
<protein>
    <recommendedName>
        <fullName evidence="1">Berberine/berberine-like domain-containing protein</fullName>
    </recommendedName>
</protein>
<dbReference type="GO" id="GO:0016491">
    <property type="term" value="F:oxidoreductase activity"/>
    <property type="evidence" value="ECO:0007669"/>
    <property type="project" value="InterPro"/>
</dbReference>
<dbReference type="Pfam" id="PF08031">
    <property type="entry name" value="BBE"/>
    <property type="match status" value="1"/>
</dbReference>
<dbReference type="InterPro" id="IPR012951">
    <property type="entry name" value="BBE"/>
</dbReference>
<organism evidence="2 3">
    <name type="scientific">Rotaria socialis</name>
    <dbReference type="NCBI Taxonomy" id="392032"/>
    <lineage>
        <taxon>Eukaryota</taxon>
        <taxon>Metazoa</taxon>
        <taxon>Spiralia</taxon>
        <taxon>Gnathifera</taxon>
        <taxon>Rotifera</taxon>
        <taxon>Eurotatoria</taxon>
        <taxon>Bdelloidea</taxon>
        <taxon>Philodinida</taxon>
        <taxon>Philodinidae</taxon>
        <taxon>Rotaria</taxon>
    </lineage>
</organism>
<dbReference type="OrthoDB" id="10017160at2759"/>
<dbReference type="InterPro" id="IPR016169">
    <property type="entry name" value="FAD-bd_PCMH_sub2"/>
</dbReference>
<dbReference type="GO" id="GO:0050660">
    <property type="term" value="F:flavin adenine dinucleotide binding"/>
    <property type="evidence" value="ECO:0007669"/>
    <property type="project" value="InterPro"/>
</dbReference>
<reference evidence="2" key="1">
    <citation type="submission" date="2021-02" db="EMBL/GenBank/DDBJ databases">
        <authorList>
            <person name="Nowell W R."/>
        </authorList>
    </citation>
    <scope>NUCLEOTIDE SEQUENCE</scope>
</reference>
<dbReference type="AlphaFoldDB" id="A0A817S1K9"/>
<dbReference type="PANTHER" id="PTHR46060:SF1">
    <property type="entry name" value="MARINER MOS1 TRANSPOSASE-LIKE PROTEIN"/>
    <property type="match status" value="1"/>
</dbReference>
<dbReference type="Gene3D" id="3.40.462.20">
    <property type="match status" value="1"/>
</dbReference>
<accession>A0A817S1K9</accession>